<evidence type="ECO:0000256" key="6">
    <source>
        <dbReference type="ARBA" id="ARBA00022660"/>
    </source>
</evidence>
<evidence type="ECO:0000259" key="17">
    <source>
        <dbReference type="Pfam" id="PF00361"/>
    </source>
</evidence>
<feature type="transmembrane region" description="Helical" evidence="16">
    <location>
        <begin position="286"/>
        <end position="304"/>
    </location>
</feature>
<feature type="domain" description="NADH:ubiquinone oxidoreductase chain 4 N-terminal" evidence="18">
    <location>
        <begin position="1"/>
        <end position="110"/>
    </location>
</feature>
<keyword evidence="12 16" id="KW-0830">Ubiquinone</keyword>
<dbReference type="PRINTS" id="PR01437">
    <property type="entry name" value="NUOXDRDTASE4"/>
</dbReference>
<keyword evidence="8" id="KW-1278">Translocase</keyword>
<evidence type="ECO:0000256" key="11">
    <source>
        <dbReference type="ARBA" id="ARBA00023027"/>
    </source>
</evidence>
<evidence type="ECO:0000256" key="4">
    <source>
        <dbReference type="ARBA" id="ARBA00021006"/>
    </source>
</evidence>
<feature type="transmembrane region" description="Helical" evidence="16">
    <location>
        <begin position="117"/>
        <end position="137"/>
    </location>
</feature>
<comment type="subcellular location">
    <subcellularLocation>
        <location evidence="1 16">Mitochondrion membrane</location>
        <topology evidence="1 16">Multi-pass membrane protein</topology>
    </subcellularLocation>
</comment>
<evidence type="ECO:0000256" key="3">
    <source>
        <dbReference type="ARBA" id="ARBA00012944"/>
    </source>
</evidence>
<feature type="transmembrane region" description="Helical" evidence="16">
    <location>
        <begin position="62"/>
        <end position="81"/>
    </location>
</feature>
<feature type="transmembrane region" description="Helical" evidence="16">
    <location>
        <begin position="390"/>
        <end position="415"/>
    </location>
</feature>
<evidence type="ECO:0000256" key="14">
    <source>
        <dbReference type="ARBA" id="ARBA00023136"/>
    </source>
</evidence>
<evidence type="ECO:0000256" key="12">
    <source>
        <dbReference type="ARBA" id="ARBA00023075"/>
    </source>
</evidence>
<evidence type="ECO:0000256" key="5">
    <source>
        <dbReference type="ARBA" id="ARBA00022448"/>
    </source>
</evidence>
<comment type="similarity">
    <text evidence="2 16">Belongs to the complex I subunit 4 family.</text>
</comment>
<dbReference type="Pfam" id="PF01059">
    <property type="entry name" value="Oxidored_q5_N"/>
    <property type="match status" value="1"/>
</dbReference>
<keyword evidence="13 16" id="KW-0496">Mitochondrion</keyword>
<comment type="function">
    <text evidence="16">Core subunit of the mitochondrial membrane respiratory chain NADH dehydrogenase (Complex I) which catalyzes electron transfer from NADH through the respiratory chain, using ubiquinone as an electron acceptor. Essential for the catalytic activity and assembly of complex I.</text>
</comment>
<keyword evidence="14 16" id="KW-0472">Membrane</keyword>
<dbReference type="GO" id="GO:0042773">
    <property type="term" value="P:ATP synthesis coupled electron transport"/>
    <property type="evidence" value="ECO:0007669"/>
    <property type="project" value="InterPro"/>
</dbReference>
<dbReference type="PANTHER" id="PTHR43507">
    <property type="entry name" value="NADH-UBIQUINONE OXIDOREDUCTASE CHAIN 4"/>
    <property type="match status" value="1"/>
</dbReference>
<keyword evidence="10 16" id="KW-1133">Transmembrane helix</keyword>
<keyword evidence="9 16" id="KW-0249">Electron transport</keyword>
<feature type="transmembrane region" description="Helical" evidence="16">
    <location>
        <begin position="260"/>
        <end position="279"/>
    </location>
</feature>
<evidence type="ECO:0000256" key="8">
    <source>
        <dbReference type="ARBA" id="ARBA00022967"/>
    </source>
</evidence>
<evidence type="ECO:0000256" key="7">
    <source>
        <dbReference type="ARBA" id="ARBA00022692"/>
    </source>
</evidence>
<dbReference type="InterPro" id="IPR003918">
    <property type="entry name" value="NADH_UbQ_OxRdtase"/>
</dbReference>
<keyword evidence="5 16" id="KW-0813">Transport</keyword>
<dbReference type="AlphaFoldDB" id="A0A7M1ICA7"/>
<geneLocation type="mitochondrion" evidence="19"/>
<dbReference type="EMBL" id="MN617828">
    <property type="protein sequence ID" value="QOQ37023.1"/>
    <property type="molecule type" value="Genomic_DNA"/>
</dbReference>
<evidence type="ECO:0000256" key="16">
    <source>
        <dbReference type="RuleBase" id="RU003297"/>
    </source>
</evidence>
<dbReference type="GO" id="GO:0031966">
    <property type="term" value="C:mitochondrial membrane"/>
    <property type="evidence" value="ECO:0007669"/>
    <property type="project" value="UniProtKB-SubCell"/>
</dbReference>
<dbReference type="PANTHER" id="PTHR43507:SF20">
    <property type="entry name" value="NADH-UBIQUINONE OXIDOREDUCTASE CHAIN 4"/>
    <property type="match status" value="1"/>
</dbReference>
<dbReference type="GO" id="GO:0015990">
    <property type="term" value="P:electron transport coupled proton transport"/>
    <property type="evidence" value="ECO:0007669"/>
    <property type="project" value="TreeGrafter"/>
</dbReference>
<dbReference type="NCBIfam" id="TIGR01972">
    <property type="entry name" value="NDH_I_M"/>
    <property type="match status" value="1"/>
</dbReference>
<dbReference type="GO" id="GO:0003954">
    <property type="term" value="F:NADH dehydrogenase activity"/>
    <property type="evidence" value="ECO:0007669"/>
    <property type="project" value="TreeGrafter"/>
</dbReference>
<dbReference type="InterPro" id="IPR010227">
    <property type="entry name" value="NADH_Q_OxRdtase_chainM/4"/>
</dbReference>
<feature type="transmembrane region" description="Helical" evidence="16">
    <location>
        <begin position="195"/>
        <end position="217"/>
    </location>
</feature>
<protein>
    <recommendedName>
        <fullName evidence="4 16">NADH-ubiquinone oxidoreductase chain 4</fullName>
        <ecNumber evidence="3 16">7.1.1.2</ecNumber>
    </recommendedName>
</protein>
<feature type="transmembrane region" description="Helical" evidence="16">
    <location>
        <begin position="352"/>
        <end position="370"/>
    </location>
</feature>
<feature type="transmembrane region" description="Helical" evidence="16">
    <location>
        <begin position="21"/>
        <end position="42"/>
    </location>
</feature>
<keyword evidence="7 16" id="KW-0812">Transmembrane</keyword>
<sequence>MLKILVPTIMLFPTAWLTPPKWLWPTTLAQSLLIAVLSLSWLSNTNEIGWTNLNPLMATDPLSTPLLVLTCWLLPLMVLASQNHTALEPTNRQRIYITLLISLQMFLIMAFSATEMILFYVMFEATLIPTLIIITRWGNQTERLNAGTYFLFYTLAGSLPLLVALLLMQNSAGSLSLLTLHYAPYIPLLSTADKLWWAACLLAFLVKMPLYGVHLWLPKAHVEAPIAGSMVLAAVLLKLGGYGMMRMMTALEPLTKELSYPFIVLALWGVIMTGSICLRQTDLKSLIAYSSVGHMGLVVGGILVQTPWGFSGALILMIAHGLTSSALFCLANTNYERTHSRTMVLARGLQTLLPLMTAWWFISSLANLALPPLPNLMGELMIITSLISWSWWTILLTGAGTLITAGYSLYMFLMTQRGPVPNHIISLNASHTREHLLLALHLMPLLLLIAKPDLIWGWTT</sequence>
<dbReference type="EC" id="7.1.1.2" evidence="3 16"/>
<dbReference type="GO" id="GO:0008137">
    <property type="term" value="F:NADH dehydrogenase (ubiquinone) activity"/>
    <property type="evidence" value="ECO:0007669"/>
    <property type="project" value="UniProtKB-UniRule"/>
</dbReference>
<comment type="catalytic activity">
    <reaction evidence="15 16">
        <text>a ubiquinone + NADH + 5 H(+)(in) = a ubiquinol + NAD(+) + 4 H(+)(out)</text>
        <dbReference type="Rhea" id="RHEA:29091"/>
        <dbReference type="Rhea" id="RHEA-COMP:9565"/>
        <dbReference type="Rhea" id="RHEA-COMP:9566"/>
        <dbReference type="ChEBI" id="CHEBI:15378"/>
        <dbReference type="ChEBI" id="CHEBI:16389"/>
        <dbReference type="ChEBI" id="CHEBI:17976"/>
        <dbReference type="ChEBI" id="CHEBI:57540"/>
        <dbReference type="ChEBI" id="CHEBI:57945"/>
        <dbReference type="EC" id="7.1.1.2"/>
    </reaction>
</comment>
<accession>A0A7M1ICA7</accession>
<dbReference type="GO" id="GO:0048039">
    <property type="term" value="F:ubiquinone binding"/>
    <property type="evidence" value="ECO:0007669"/>
    <property type="project" value="TreeGrafter"/>
</dbReference>
<evidence type="ECO:0000256" key="13">
    <source>
        <dbReference type="ARBA" id="ARBA00023128"/>
    </source>
</evidence>
<keyword evidence="6 16" id="KW-0679">Respiratory chain</keyword>
<dbReference type="Pfam" id="PF00361">
    <property type="entry name" value="Proton_antipo_M"/>
    <property type="match status" value="1"/>
</dbReference>
<feature type="transmembrane region" description="Helical" evidence="16">
    <location>
        <begin position="93"/>
        <end position="111"/>
    </location>
</feature>
<evidence type="ECO:0000256" key="9">
    <source>
        <dbReference type="ARBA" id="ARBA00022982"/>
    </source>
</evidence>
<evidence type="ECO:0000313" key="19">
    <source>
        <dbReference type="EMBL" id="QOQ37023.1"/>
    </source>
</evidence>
<name>A0A7M1ICA7_9GOBI</name>
<dbReference type="InterPro" id="IPR001750">
    <property type="entry name" value="ND/Mrp_TM"/>
</dbReference>
<evidence type="ECO:0000256" key="2">
    <source>
        <dbReference type="ARBA" id="ARBA00009025"/>
    </source>
</evidence>
<keyword evidence="11 16" id="KW-0520">NAD</keyword>
<dbReference type="InterPro" id="IPR000260">
    <property type="entry name" value="NADH4_N"/>
</dbReference>
<gene>
    <name evidence="19" type="primary">ND4</name>
</gene>
<reference evidence="19" key="1">
    <citation type="journal article" date="2020" name="Mitochondrial DNA Part B Resour">
        <title>Characterization of the mitochondrial genome of Favonigobius reichei (Perciformes, Gobiidae).</title>
        <authorList>
            <person name="He X."/>
            <person name="Yi M."/>
            <person name="Yan Y."/>
            <person name="Ju Y.-M."/>
        </authorList>
    </citation>
    <scope>NUCLEOTIDE SEQUENCE</scope>
    <source>
        <strain evidence="19">GOU103108</strain>
        <tissue evidence="19">Muscle</tissue>
    </source>
</reference>
<feature type="transmembrane region" description="Helical" evidence="16">
    <location>
        <begin position="310"/>
        <end position="331"/>
    </location>
</feature>
<feature type="domain" description="NADH:quinone oxidoreductase/Mrp antiporter transmembrane" evidence="17">
    <location>
        <begin position="113"/>
        <end position="403"/>
    </location>
</feature>
<evidence type="ECO:0000256" key="15">
    <source>
        <dbReference type="ARBA" id="ARBA00049551"/>
    </source>
</evidence>
<organism evidence="19">
    <name type="scientific">Favonigobius reichei</name>
    <name type="common">Indo-Pacific tropical sand goby</name>
    <dbReference type="NCBI Taxonomy" id="508048"/>
    <lineage>
        <taxon>Eukaryota</taxon>
        <taxon>Metazoa</taxon>
        <taxon>Chordata</taxon>
        <taxon>Craniata</taxon>
        <taxon>Vertebrata</taxon>
        <taxon>Euteleostomi</taxon>
        <taxon>Actinopterygii</taxon>
        <taxon>Neopterygii</taxon>
        <taxon>Teleostei</taxon>
        <taxon>Neoteleostei</taxon>
        <taxon>Acanthomorphata</taxon>
        <taxon>Gobiaria</taxon>
        <taxon>Gobiiformes</taxon>
        <taxon>Gobioidei</taxon>
        <taxon>Gobiidae</taxon>
        <taxon>Gobiinae</taxon>
        <taxon>Favonigobius</taxon>
    </lineage>
</organism>
<evidence type="ECO:0000259" key="18">
    <source>
        <dbReference type="Pfam" id="PF01059"/>
    </source>
</evidence>
<proteinExistence type="inferred from homology"/>
<feature type="transmembrane region" description="Helical" evidence="16">
    <location>
        <begin position="224"/>
        <end position="245"/>
    </location>
</feature>
<evidence type="ECO:0000256" key="1">
    <source>
        <dbReference type="ARBA" id="ARBA00004225"/>
    </source>
</evidence>
<evidence type="ECO:0000256" key="10">
    <source>
        <dbReference type="ARBA" id="ARBA00022989"/>
    </source>
</evidence>
<feature type="transmembrane region" description="Helical" evidence="16">
    <location>
        <begin position="149"/>
        <end position="168"/>
    </location>
</feature>